<dbReference type="AlphaFoldDB" id="A0A0F7CL18"/>
<dbReference type="SUPFAM" id="SSF81343">
    <property type="entry name" value="Fumarate reductase respiratory complex transmembrane subunits"/>
    <property type="match status" value="1"/>
</dbReference>
<dbReference type="InterPro" id="IPR000701">
    <property type="entry name" value="SuccDH_FuR_B_TM-su"/>
</dbReference>
<proteinExistence type="predicted"/>
<dbReference type="KEGG" id="thf:MA03_04135"/>
<reference evidence="9 10" key="1">
    <citation type="journal article" date="2015" name="Stand. Genomic Sci.">
        <title>Complete genome sequence of and proposal of Thermofilum uzonense sp. nov. a novel hyperthermophilic crenarchaeon and emended description of the genus Thermofilum.</title>
        <authorList>
            <person name="Toshchakov S.V."/>
            <person name="Korzhenkov A.A."/>
            <person name="Samarov N.I."/>
            <person name="Mazunin I.O."/>
            <person name="Mozhey O.I."/>
            <person name="Shmyr I.S."/>
            <person name="Derbikova K.S."/>
            <person name="Taranov E.A."/>
            <person name="Dominova I.N."/>
            <person name="Bonch-Osmolovskaya E.A."/>
            <person name="Patrushev M.V."/>
            <person name="Podosokorskaya O.A."/>
            <person name="Kublanov I.V."/>
        </authorList>
    </citation>
    <scope>NUCLEOTIDE SEQUENCE [LARGE SCALE GENOMIC DNA]</scope>
    <source>
        <strain evidence="9 10">1807-2</strain>
    </source>
</reference>
<dbReference type="RefSeq" id="WP_052884065.1">
    <property type="nucleotide sequence ID" value="NZ_CP009961.1"/>
</dbReference>
<dbReference type="Pfam" id="PF01127">
    <property type="entry name" value="Sdh_cyt"/>
    <property type="match status" value="1"/>
</dbReference>
<evidence type="ECO:0000256" key="6">
    <source>
        <dbReference type="ARBA" id="ARBA00023004"/>
    </source>
</evidence>
<dbReference type="EMBL" id="CP009961">
    <property type="protein sequence ID" value="AKG38636.1"/>
    <property type="molecule type" value="Genomic_DNA"/>
</dbReference>
<evidence type="ECO:0000256" key="1">
    <source>
        <dbReference type="ARBA" id="ARBA00004370"/>
    </source>
</evidence>
<feature type="transmembrane region" description="Helical" evidence="8">
    <location>
        <begin position="102"/>
        <end position="125"/>
    </location>
</feature>
<dbReference type="GO" id="GO:0016020">
    <property type="term" value="C:membrane"/>
    <property type="evidence" value="ECO:0007669"/>
    <property type="project" value="UniProtKB-SubCell"/>
</dbReference>
<evidence type="ECO:0000313" key="10">
    <source>
        <dbReference type="Proteomes" id="UP000067434"/>
    </source>
</evidence>
<evidence type="ECO:0000256" key="8">
    <source>
        <dbReference type="SAM" id="Phobius"/>
    </source>
</evidence>
<dbReference type="GO" id="GO:0046872">
    <property type="term" value="F:metal ion binding"/>
    <property type="evidence" value="ECO:0007669"/>
    <property type="project" value="UniProtKB-KW"/>
</dbReference>
<keyword evidence="7 8" id="KW-0472">Membrane</keyword>
<comment type="subcellular location">
    <subcellularLocation>
        <location evidence="1">Membrane</location>
    </subcellularLocation>
</comment>
<feature type="transmembrane region" description="Helical" evidence="8">
    <location>
        <begin position="71"/>
        <end position="90"/>
    </location>
</feature>
<protein>
    <recommendedName>
        <fullName evidence="11">Succinate dehydrogenase</fullName>
    </recommendedName>
</protein>
<keyword evidence="5 8" id="KW-1133">Transmembrane helix</keyword>
<dbReference type="HOGENOM" id="CLU_127125_2_1_2"/>
<dbReference type="Proteomes" id="UP000067434">
    <property type="component" value="Chromosome"/>
</dbReference>
<keyword evidence="6" id="KW-0408">Iron</keyword>
<accession>A0A0F7CL18</accession>
<dbReference type="InterPro" id="IPR034804">
    <property type="entry name" value="SQR/QFR_C/D"/>
</dbReference>
<evidence type="ECO:0000256" key="5">
    <source>
        <dbReference type="ARBA" id="ARBA00022989"/>
    </source>
</evidence>
<feature type="transmembrane region" description="Helical" evidence="8">
    <location>
        <begin position="28"/>
        <end position="51"/>
    </location>
</feature>
<organism evidence="9 10">
    <name type="scientific">Infirmifilum uzonense</name>
    <dbReference type="NCBI Taxonomy" id="1550241"/>
    <lineage>
        <taxon>Archaea</taxon>
        <taxon>Thermoproteota</taxon>
        <taxon>Thermoprotei</taxon>
        <taxon>Thermofilales</taxon>
        <taxon>Thermofilaceae</taxon>
        <taxon>Infirmifilum</taxon>
    </lineage>
</organism>
<gene>
    <name evidence="9" type="ORF">MA03_04135</name>
</gene>
<evidence type="ECO:0000256" key="4">
    <source>
        <dbReference type="ARBA" id="ARBA00022723"/>
    </source>
</evidence>
<keyword evidence="4" id="KW-0479">Metal-binding</keyword>
<dbReference type="Gene3D" id="1.20.1300.10">
    <property type="entry name" value="Fumarate reductase/succinate dehydrogenase, transmembrane subunit"/>
    <property type="match status" value="1"/>
</dbReference>
<evidence type="ECO:0000256" key="2">
    <source>
        <dbReference type="ARBA" id="ARBA00022617"/>
    </source>
</evidence>
<keyword evidence="2" id="KW-0349">Heme</keyword>
<evidence type="ECO:0000313" key="9">
    <source>
        <dbReference type="EMBL" id="AKG38636.1"/>
    </source>
</evidence>
<evidence type="ECO:0000256" key="7">
    <source>
        <dbReference type="ARBA" id="ARBA00023136"/>
    </source>
</evidence>
<dbReference type="STRING" id="1550241.MA03_04135"/>
<dbReference type="PATRIC" id="fig|1550241.5.peg.880"/>
<keyword evidence="3 8" id="KW-0812">Transmembrane</keyword>
<sequence length="126" mass="14111">MGLRDAFTSWFRIKGRSLEHVSFAIRRLTGIIMAFYLLGHLVDITTLLAGPEAYSQLLNLFAGPMGVVIDSFLWAVLVIHGTLGIYSAIVEMGFLLEHRRKLLVIAWICALLFILLGVEVIINVLR</sequence>
<dbReference type="GeneID" id="25401392"/>
<evidence type="ECO:0000256" key="3">
    <source>
        <dbReference type="ARBA" id="ARBA00022692"/>
    </source>
</evidence>
<name>A0A0F7CL18_9CREN</name>
<dbReference type="OrthoDB" id="31373at2157"/>
<keyword evidence="10" id="KW-1185">Reference proteome</keyword>
<evidence type="ECO:0008006" key="11">
    <source>
        <dbReference type="Google" id="ProtNLM"/>
    </source>
</evidence>